<keyword evidence="9" id="KW-0614">Plasmid</keyword>
<dbReference type="RefSeq" id="WP_120444637.1">
    <property type="nucleotide sequence ID" value="NZ_CP031080.1"/>
</dbReference>
<comment type="function">
    <text evidence="5">Part of a binding-protein-dependent transport system for aliphatic sulfonates. Putative binding protein.</text>
</comment>
<evidence type="ECO:0000256" key="7">
    <source>
        <dbReference type="SAM" id="SignalP"/>
    </source>
</evidence>
<feature type="signal peptide" evidence="7">
    <location>
        <begin position="1"/>
        <end position="24"/>
    </location>
</feature>
<evidence type="ECO:0000256" key="1">
    <source>
        <dbReference type="ARBA" id="ARBA00004418"/>
    </source>
</evidence>
<evidence type="ECO:0000256" key="5">
    <source>
        <dbReference type="ARBA" id="ARBA00055538"/>
    </source>
</evidence>
<dbReference type="CDD" id="cd13558">
    <property type="entry name" value="PBP2_SsuA_like_2"/>
    <property type="match status" value="1"/>
</dbReference>
<dbReference type="InterPro" id="IPR001638">
    <property type="entry name" value="Solute-binding_3/MltF_N"/>
</dbReference>
<dbReference type="InterPro" id="IPR015168">
    <property type="entry name" value="SsuA/THI5"/>
</dbReference>
<keyword evidence="4 7" id="KW-0732">Signal</keyword>
<sequence length="321" mass="34101">MTNITRRALAGLALATALALPALAQDLSGVTLRIGDQVGEQRARLEAAGLLDDVPYRIEWSVYPAAVNLHEALKAGAVDVGMSADSPAVSAIAGGSKIRIAAAFNNGGLGTSIIVPKDSPLKTLADLKGKTISPTTRGSVAHYLTLGALKKAGIGQQDVKLAFLTPADASAAFQSGGVDAWATWGVYKARSIGVLGARELFDGQGVNTGNIVYAVTVPTLADPAKLKALQDYLARIDQSYQWARDNREAFLAFYEGFSKQDRATVEPLYAEQTAYKPRRIDDEFIAGLQQVHDTWVEAGVLSGALNLGDYVYRDLPQLAQN</sequence>
<dbReference type="FunFam" id="3.40.190.10:FF:000050">
    <property type="entry name" value="Sulfonate ABC transporter substrate-binding protein"/>
    <property type="match status" value="1"/>
</dbReference>
<organism evidence="9 10">
    <name type="scientific">Paracoccus yeei</name>
    <dbReference type="NCBI Taxonomy" id="147645"/>
    <lineage>
        <taxon>Bacteria</taxon>
        <taxon>Pseudomonadati</taxon>
        <taxon>Pseudomonadota</taxon>
        <taxon>Alphaproteobacteria</taxon>
        <taxon>Rhodobacterales</taxon>
        <taxon>Paracoccaceae</taxon>
        <taxon>Paracoccus</taxon>
    </lineage>
</organism>
<evidence type="ECO:0000256" key="4">
    <source>
        <dbReference type="ARBA" id="ARBA00022729"/>
    </source>
</evidence>
<dbReference type="InterPro" id="IPR010067">
    <property type="entry name" value="ABC_SsuA_sub-bd"/>
</dbReference>
<dbReference type="PANTHER" id="PTHR30024:SF48">
    <property type="entry name" value="ABC TRANSPORTER SUBSTRATE-BINDING PROTEIN"/>
    <property type="match status" value="1"/>
</dbReference>
<dbReference type="NCBIfam" id="TIGR01728">
    <property type="entry name" value="SsuA_fam"/>
    <property type="match status" value="1"/>
</dbReference>
<dbReference type="AlphaFoldDB" id="A0A386UU52"/>
<evidence type="ECO:0000256" key="2">
    <source>
        <dbReference type="ARBA" id="ARBA00010742"/>
    </source>
</evidence>
<feature type="domain" description="Solute-binding protein family 3/N-terminal" evidence="8">
    <location>
        <begin position="31"/>
        <end position="246"/>
    </location>
</feature>
<name>A0A386UU52_9RHOB</name>
<dbReference type="Pfam" id="PF09084">
    <property type="entry name" value="NMT1"/>
    <property type="match status" value="1"/>
</dbReference>
<dbReference type="SMART" id="SM00062">
    <property type="entry name" value="PBPb"/>
    <property type="match status" value="1"/>
</dbReference>
<dbReference type="GO" id="GO:0042626">
    <property type="term" value="F:ATPase-coupled transmembrane transporter activity"/>
    <property type="evidence" value="ECO:0007669"/>
    <property type="project" value="InterPro"/>
</dbReference>
<protein>
    <recommendedName>
        <fullName evidence="6">Putative aliphatic sulfonates-binding protein</fullName>
    </recommendedName>
</protein>
<accession>A0A386UU52</accession>
<evidence type="ECO:0000259" key="8">
    <source>
        <dbReference type="SMART" id="SM00062"/>
    </source>
</evidence>
<geneLocation type="plasmid" evidence="10">
    <name>pyee2</name>
</geneLocation>
<dbReference type="PANTHER" id="PTHR30024">
    <property type="entry name" value="ALIPHATIC SULFONATES-BINDING PROTEIN-RELATED"/>
    <property type="match status" value="1"/>
</dbReference>
<comment type="subcellular location">
    <subcellularLocation>
        <location evidence="1">Periplasm</location>
    </subcellularLocation>
</comment>
<gene>
    <name evidence="9" type="ORF">PY32053_04184</name>
</gene>
<proteinExistence type="inferred from homology"/>
<evidence type="ECO:0000256" key="6">
    <source>
        <dbReference type="ARBA" id="ARBA00070228"/>
    </source>
</evidence>
<evidence type="ECO:0000313" key="10">
    <source>
        <dbReference type="Proteomes" id="UP000272010"/>
    </source>
</evidence>
<comment type="similarity">
    <text evidence="2">Belongs to the bacterial solute-binding protein SsuA/TauA family.</text>
</comment>
<keyword evidence="3" id="KW-0813">Transport</keyword>
<evidence type="ECO:0000256" key="3">
    <source>
        <dbReference type="ARBA" id="ARBA00022448"/>
    </source>
</evidence>
<dbReference type="Proteomes" id="UP000272010">
    <property type="component" value="Plasmid pYEE2"/>
</dbReference>
<dbReference type="GO" id="GO:0016020">
    <property type="term" value="C:membrane"/>
    <property type="evidence" value="ECO:0007669"/>
    <property type="project" value="InterPro"/>
</dbReference>
<dbReference type="SUPFAM" id="SSF53850">
    <property type="entry name" value="Periplasmic binding protein-like II"/>
    <property type="match status" value="1"/>
</dbReference>
<evidence type="ECO:0000313" key="9">
    <source>
        <dbReference type="EMBL" id="AYF03720.1"/>
    </source>
</evidence>
<reference evidence="10" key="1">
    <citation type="submission" date="2018-07" db="EMBL/GenBank/DDBJ databases">
        <title>Genome Structure of the Opportunistic Pathogen Paracoccus yeei (Alphaproteobacteria) and Identification of Putative Virulence Factors.</title>
        <authorList>
            <person name="Lasek R."/>
            <person name="Szuplewska M."/>
            <person name="Mitura M."/>
            <person name="Decewicz P."/>
            <person name="Chmielowska C."/>
            <person name="Pawlot A."/>
            <person name="Sentkowska D."/>
            <person name="Czarnecki J."/>
            <person name="Bartosik D."/>
        </authorList>
    </citation>
    <scope>NUCLEOTIDE SEQUENCE [LARGE SCALE GENOMIC DNA]</scope>
    <source>
        <strain evidence="10">CCUG 32053</strain>
        <plasmid evidence="10">pyee2</plasmid>
    </source>
</reference>
<dbReference type="Gene3D" id="3.40.190.10">
    <property type="entry name" value="Periplasmic binding protein-like II"/>
    <property type="match status" value="2"/>
</dbReference>
<dbReference type="GO" id="GO:0042597">
    <property type="term" value="C:periplasmic space"/>
    <property type="evidence" value="ECO:0007669"/>
    <property type="project" value="UniProtKB-SubCell"/>
</dbReference>
<feature type="chain" id="PRO_5017330542" description="Putative aliphatic sulfonates-binding protein" evidence="7">
    <location>
        <begin position="25"/>
        <end position="321"/>
    </location>
</feature>
<dbReference type="EMBL" id="CP031080">
    <property type="protein sequence ID" value="AYF03720.1"/>
    <property type="molecule type" value="Genomic_DNA"/>
</dbReference>